<proteinExistence type="predicted"/>
<feature type="domain" description="AMP-dependent synthetase/ligase" evidence="1">
    <location>
        <begin position="25"/>
        <end position="393"/>
    </location>
</feature>
<feature type="domain" description="AMP-binding enzyme C-terminal" evidence="2">
    <location>
        <begin position="445"/>
        <end position="526"/>
    </location>
</feature>
<dbReference type="GO" id="GO:0016405">
    <property type="term" value="F:CoA-ligase activity"/>
    <property type="evidence" value="ECO:0007669"/>
    <property type="project" value="TreeGrafter"/>
</dbReference>
<name>S3CRX5_GLAL2</name>
<dbReference type="OMA" id="YMMRRFD"/>
<dbReference type="Proteomes" id="UP000016922">
    <property type="component" value="Unassembled WGS sequence"/>
</dbReference>
<evidence type="ECO:0000313" key="3">
    <source>
        <dbReference type="EMBL" id="EPE29202.1"/>
    </source>
</evidence>
<dbReference type="EMBL" id="KE145367">
    <property type="protein sequence ID" value="EPE29202.1"/>
    <property type="molecule type" value="Genomic_DNA"/>
</dbReference>
<gene>
    <name evidence="3" type="ORF">GLAREA_00362</name>
</gene>
<dbReference type="GeneID" id="19459420"/>
<reference evidence="3 4" key="1">
    <citation type="journal article" date="2013" name="BMC Genomics">
        <title>Genomics-driven discovery of the pneumocandin biosynthetic gene cluster in the fungus Glarea lozoyensis.</title>
        <authorList>
            <person name="Chen L."/>
            <person name="Yue Q."/>
            <person name="Zhang X."/>
            <person name="Xiang M."/>
            <person name="Wang C."/>
            <person name="Li S."/>
            <person name="Che Y."/>
            <person name="Ortiz-Lopez F.J."/>
            <person name="Bills G.F."/>
            <person name="Liu X."/>
            <person name="An Z."/>
        </authorList>
    </citation>
    <scope>NUCLEOTIDE SEQUENCE [LARGE SCALE GENOMIC DNA]</scope>
    <source>
        <strain evidence="4">ATCC 20868 / MF5171</strain>
    </source>
</reference>
<dbReference type="AlphaFoldDB" id="S3CRX5"/>
<dbReference type="Pfam" id="PF13193">
    <property type="entry name" value="AMP-binding_C"/>
    <property type="match status" value="1"/>
</dbReference>
<dbReference type="Gene3D" id="3.40.50.12780">
    <property type="entry name" value="N-terminal domain of ligase-like"/>
    <property type="match status" value="1"/>
</dbReference>
<dbReference type="SUPFAM" id="SSF56801">
    <property type="entry name" value="Acetyl-CoA synthetase-like"/>
    <property type="match status" value="1"/>
</dbReference>
<keyword evidence="4" id="KW-1185">Reference proteome</keyword>
<dbReference type="InterPro" id="IPR000873">
    <property type="entry name" value="AMP-dep_synth/lig_dom"/>
</dbReference>
<dbReference type="InterPro" id="IPR042099">
    <property type="entry name" value="ANL_N_sf"/>
</dbReference>
<dbReference type="PANTHER" id="PTHR24096">
    <property type="entry name" value="LONG-CHAIN-FATTY-ACID--COA LIGASE"/>
    <property type="match status" value="1"/>
</dbReference>
<organism evidence="3 4">
    <name type="scientific">Glarea lozoyensis (strain ATCC 20868 / MF5171)</name>
    <dbReference type="NCBI Taxonomy" id="1116229"/>
    <lineage>
        <taxon>Eukaryota</taxon>
        <taxon>Fungi</taxon>
        <taxon>Dikarya</taxon>
        <taxon>Ascomycota</taxon>
        <taxon>Pezizomycotina</taxon>
        <taxon>Leotiomycetes</taxon>
        <taxon>Helotiales</taxon>
        <taxon>Helotiaceae</taxon>
        <taxon>Glarea</taxon>
    </lineage>
</organism>
<dbReference type="STRING" id="1116229.S3CRX5"/>
<evidence type="ECO:0000259" key="1">
    <source>
        <dbReference type="Pfam" id="PF00501"/>
    </source>
</evidence>
<dbReference type="HOGENOM" id="CLU_000022_59_2_1"/>
<accession>S3CRX5</accession>
<dbReference type="Pfam" id="PF00501">
    <property type="entry name" value="AMP-binding"/>
    <property type="match status" value="1"/>
</dbReference>
<dbReference type="GO" id="GO:0019748">
    <property type="term" value="P:secondary metabolic process"/>
    <property type="evidence" value="ECO:0007669"/>
    <property type="project" value="TreeGrafter"/>
</dbReference>
<dbReference type="RefSeq" id="XP_008083311.1">
    <property type="nucleotide sequence ID" value="XM_008085120.1"/>
</dbReference>
<evidence type="ECO:0000259" key="2">
    <source>
        <dbReference type="Pfam" id="PF13193"/>
    </source>
</evidence>
<dbReference type="eggNOG" id="KOG1176">
    <property type="taxonomic scope" value="Eukaryota"/>
</dbReference>
<dbReference type="OrthoDB" id="6509636at2759"/>
<sequence length="549" mass="61288">MVFFSAKPGPQIPTKDLISWIFDESSHDQNEKIYIDSKDLSRSLTTNQARVVVRKLVAGLHANGLEEGDCVCLHSFNDMYYSMLYLGIVAAGGVFTGTNPSYTQYELTHHIKTAKAKFLITEPEMLGAALAAGKQCKIPHSKTFIFDVHGQEFPEGYKSWKVLLDHGEKDWRRFDDFETASNTTAARMFSSGTTGLPKAAVVSHYNLIAQHELAYSDHKPFRGKRILALPMFHAAAAPVSHTTVLKAGQLAIVMRRFDLEEYLANIEKWEINEVGIVPPIAIGIIMSPLNKKYSLKSVQQVMIGAAPLGRDSQKRLRDLLPKEAMVLQVWGMTEMTCIGSMFPYPEDDDTGSVGREQSLMYCRIIDDAGKDISAYDTRGELCIRGPIVVKGYFENPAANAESFDSEGFFKTGDIVYCDSKTQKWYVVDRKKELIKVRGFQVAPPELETVLLSHPHIIDAAVIGAKCPQDPDVELPRAYVVRRDSEEGKKLSVEDVKKWSGSRLAKFKELTGGVIFVDSIPKNASGKILKRILREQAKKEMDASNEKARL</sequence>
<dbReference type="KEGG" id="glz:GLAREA_00362"/>
<evidence type="ECO:0000313" key="4">
    <source>
        <dbReference type="Proteomes" id="UP000016922"/>
    </source>
</evidence>
<protein>
    <submittedName>
        <fullName evidence="3">Acetyl-CoA synthetase-like protein</fullName>
    </submittedName>
</protein>
<dbReference type="Gene3D" id="3.30.300.30">
    <property type="match status" value="1"/>
</dbReference>
<dbReference type="CDD" id="cd05911">
    <property type="entry name" value="Firefly_Luc_like"/>
    <property type="match status" value="1"/>
</dbReference>
<dbReference type="InterPro" id="IPR045851">
    <property type="entry name" value="AMP-bd_C_sf"/>
</dbReference>
<dbReference type="InterPro" id="IPR025110">
    <property type="entry name" value="AMP-bd_C"/>
</dbReference>
<dbReference type="PANTHER" id="PTHR24096:SF265">
    <property type="entry name" value="ENZYME, PUTATIVE (AFU_ORTHOLOGUE AFUA_5G14270)-RELATED"/>
    <property type="match status" value="1"/>
</dbReference>